<keyword evidence="2" id="KW-1185">Reference proteome</keyword>
<reference evidence="2" key="1">
    <citation type="journal article" date="2019" name="Int. J. Syst. Evol. Microbiol.">
        <title>The Global Catalogue of Microorganisms (GCM) 10K type strain sequencing project: providing services to taxonomists for standard genome sequencing and annotation.</title>
        <authorList>
            <consortium name="The Broad Institute Genomics Platform"/>
            <consortium name="The Broad Institute Genome Sequencing Center for Infectious Disease"/>
            <person name="Wu L."/>
            <person name="Ma J."/>
        </authorList>
    </citation>
    <scope>NUCLEOTIDE SEQUENCE [LARGE SCALE GENOMIC DNA]</scope>
    <source>
        <strain evidence="2">CGMCC 1.12471</strain>
    </source>
</reference>
<organism evidence="1 2">
    <name type="scientific">Amnibacterium endophyticum</name>
    <dbReference type="NCBI Taxonomy" id="2109337"/>
    <lineage>
        <taxon>Bacteria</taxon>
        <taxon>Bacillati</taxon>
        <taxon>Actinomycetota</taxon>
        <taxon>Actinomycetes</taxon>
        <taxon>Micrococcales</taxon>
        <taxon>Microbacteriaceae</taxon>
        <taxon>Amnibacterium</taxon>
    </lineage>
</organism>
<evidence type="ECO:0000313" key="2">
    <source>
        <dbReference type="Proteomes" id="UP001597347"/>
    </source>
</evidence>
<dbReference type="Proteomes" id="UP001597347">
    <property type="component" value="Unassembled WGS sequence"/>
</dbReference>
<dbReference type="EMBL" id="JBHUEA010000033">
    <property type="protein sequence ID" value="MFD1722933.1"/>
    <property type="molecule type" value="Genomic_DNA"/>
</dbReference>
<gene>
    <name evidence="1" type="ORF">ACFSBI_15385</name>
</gene>
<evidence type="ECO:0000313" key="1">
    <source>
        <dbReference type="EMBL" id="MFD1722933.1"/>
    </source>
</evidence>
<comment type="caution">
    <text evidence="1">The sequence shown here is derived from an EMBL/GenBank/DDBJ whole genome shotgun (WGS) entry which is preliminary data.</text>
</comment>
<protein>
    <submittedName>
        <fullName evidence="1">Uncharacterized protein</fullName>
    </submittedName>
</protein>
<accession>A0ABW4LI48</accession>
<sequence>MLFEVNLAADARGWADPTVQIGDAGLKMTASYLTDALGELLQALMSLVNGSLITECEWTQEPGGWRWEFRRPDEAAVDLVIAFKEDAYTQPWISIESAQVRLQERLPLTEVIEAITAGSRRCFEQWGLSGFAEQWDEHPFPLLQLKALERWLDDRVPAPLYA</sequence>
<proteinExistence type="predicted"/>
<name>A0ABW4LI48_9MICO</name>
<dbReference type="RefSeq" id="WP_377936473.1">
    <property type="nucleotide sequence ID" value="NZ_JBHUEA010000033.1"/>
</dbReference>